<reference evidence="2 3" key="1">
    <citation type="journal article" date="2013" name="Mar. Genomics">
        <title>Expression of sulfatases in Rhodopirellula baltica and the diversity of sulfatases in the genus Rhodopirellula.</title>
        <authorList>
            <person name="Wegner C.E."/>
            <person name="Richter-Heitmann T."/>
            <person name="Klindworth A."/>
            <person name="Klockow C."/>
            <person name="Richter M."/>
            <person name="Achstetter T."/>
            <person name="Glockner F.O."/>
            <person name="Harder J."/>
        </authorList>
    </citation>
    <scope>NUCLEOTIDE SEQUENCE [LARGE SCALE GENOMIC DNA]</scope>
    <source>
        <strain evidence="2 3">SM41</strain>
    </source>
</reference>
<dbReference type="InterPro" id="IPR001509">
    <property type="entry name" value="Epimerase_deHydtase"/>
</dbReference>
<dbReference type="PATRIC" id="fig|1263870.3.peg.4996"/>
<gene>
    <name evidence="2" type="ORF">RSSM_04722</name>
</gene>
<dbReference type="SUPFAM" id="SSF51735">
    <property type="entry name" value="NAD(P)-binding Rossmann-fold domains"/>
    <property type="match status" value="1"/>
</dbReference>
<name>M5UCU6_9BACT</name>
<dbReference type="Proteomes" id="UP000011885">
    <property type="component" value="Unassembled WGS sequence"/>
</dbReference>
<dbReference type="RefSeq" id="WP_008683879.1">
    <property type="nucleotide sequence ID" value="NZ_ANOH01000325.1"/>
</dbReference>
<sequence>MCTKRPAVIVTGSAGMLGHPVCTRLAESGYEVFGFDRVGLPEPPKSHPHVRDIECDVSRSASVRAAMQKVHSLTDGKLASVVHMAAFYDFSGEDSDLYDTVTVNGTDRLLNELEEFECEQFVFTSTMLVHAPCEVGEKIREDSPFQAKWPYPESKIKTERLIREGHPNVNSVFLRISGVYTDYGRQPTIVQQLKRIYEKDFQGHFFPGDKEAGQSAVHLDDAADAIVRSVEHCDRIEPKTAILIGEPDPMPYSALQNLIGKQLHGTEWKTLYVPKPVAKVGAAVTDCVQGGDAFIKPFMVDMADDHYALDITRAKDLLGWEPTHSLSTTLPKMTALLKEDPEQWYELNGVS</sequence>
<protein>
    <submittedName>
        <fullName evidence="2">Vitamin K epoxide reductase</fullName>
    </submittedName>
</protein>
<keyword evidence="3" id="KW-1185">Reference proteome</keyword>
<dbReference type="OrthoDB" id="9814124at2"/>
<evidence type="ECO:0000259" key="1">
    <source>
        <dbReference type="Pfam" id="PF01370"/>
    </source>
</evidence>
<dbReference type="Pfam" id="PF01370">
    <property type="entry name" value="Epimerase"/>
    <property type="match status" value="1"/>
</dbReference>
<dbReference type="EMBL" id="ANOH01000325">
    <property type="protein sequence ID" value="EMI53828.1"/>
    <property type="molecule type" value="Genomic_DNA"/>
</dbReference>
<dbReference type="Gene3D" id="3.40.50.720">
    <property type="entry name" value="NAD(P)-binding Rossmann-like Domain"/>
    <property type="match status" value="1"/>
</dbReference>
<dbReference type="InterPro" id="IPR036291">
    <property type="entry name" value="NAD(P)-bd_dom_sf"/>
</dbReference>
<proteinExistence type="predicted"/>
<accession>M5UCU6</accession>
<organism evidence="2 3">
    <name type="scientific">Rhodopirellula sallentina SM41</name>
    <dbReference type="NCBI Taxonomy" id="1263870"/>
    <lineage>
        <taxon>Bacteria</taxon>
        <taxon>Pseudomonadati</taxon>
        <taxon>Planctomycetota</taxon>
        <taxon>Planctomycetia</taxon>
        <taxon>Pirellulales</taxon>
        <taxon>Pirellulaceae</taxon>
        <taxon>Rhodopirellula</taxon>
    </lineage>
</organism>
<comment type="caution">
    <text evidence="2">The sequence shown here is derived from an EMBL/GenBank/DDBJ whole genome shotgun (WGS) entry which is preliminary data.</text>
</comment>
<feature type="domain" description="NAD-dependent epimerase/dehydratase" evidence="1">
    <location>
        <begin position="8"/>
        <end position="245"/>
    </location>
</feature>
<evidence type="ECO:0000313" key="2">
    <source>
        <dbReference type="EMBL" id="EMI53828.1"/>
    </source>
</evidence>
<dbReference type="InterPro" id="IPR050177">
    <property type="entry name" value="Lipid_A_modif_metabolic_enz"/>
</dbReference>
<evidence type="ECO:0000313" key="3">
    <source>
        <dbReference type="Proteomes" id="UP000011885"/>
    </source>
</evidence>
<dbReference type="PANTHER" id="PTHR43245">
    <property type="entry name" value="BIFUNCTIONAL POLYMYXIN RESISTANCE PROTEIN ARNA"/>
    <property type="match status" value="1"/>
</dbReference>
<dbReference type="AlphaFoldDB" id="M5UCU6"/>